<dbReference type="PANTHER" id="PTHR42760">
    <property type="entry name" value="SHORT-CHAIN DEHYDROGENASES/REDUCTASES FAMILY MEMBER"/>
    <property type="match status" value="1"/>
</dbReference>
<dbReference type="AlphaFoldDB" id="U3AS69"/>
<reference evidence="2" key="1">
    <citation type="journal article" date="2013" name="Genome Announc.">
        <title>Draft Genome Sequence of Loktanella cinnabarina LL-001T, Isolated from Deep-Sea Floor Sediment.</title>
        <authorList>
            <person name="Nishi S."/>
            <person name="Tsubouchi T."/>
            <person name="Takaki Y."/>
            <person name="Koyanagi R."/>
            <person name="Satoh N."/>
            <person name="Maruyama T."/>
            <person name="Hatada Y."/>
        </authorList>
    </citation>
    <scope>NUCLEOTIDE SEQUENCE [LARGE SCALE GENOMIC DNA]</scope>
    <source>
        <strain evidence="2">LL-001</strain>
    </source>
</reference>
<gene>
    <name evidence="2" type="ORF">MBELCI_3635</name>
</gene>
<dbReference type="GO" id="GO:0016616">
    <property type="term" value="F:oxidoreductase activity, acting on the CH-OH group of donors, NAD or NADP as acceptor"/>
    <property type="evidence" value="ECO:0007669"/>
    <property type="project" value="TreeGrafter"/>
</dbReference>
<dbReference type="NCBIfam" id="NF009466">
    <property type="entry name" value="PRK12826.1-2"/>
    <property type="match status" value="1"/>
</dbReference>
<dbReference type="Pfam" id="PF13561">
    <property type="entry name" value="adh_short_C2"/>
    <property type="match status" value="1"/>
</dbReference>
<accession>U3AS69</accession>
<dbReference type="PRINTS" id="PR00081">
    <property type="entry name" value="GDHRDH"/>
</dbReference>
<dbReference type="NCBIfam" id="NF005559">
    <property type="entry name" value="PRK07231.1"/>
    <property type="match status" value="1"/>
</dbReference>
<comment type="caution">
    <text evidence="2">The sequence shown here is derived from an EMBL/GenBank/DDBJ whole genome shotgun (WGS) entry which is preliminary data.</text>
</comment>
<dbReference type="PRINTS" id="PR00080">
    <property type="entry name" value="SDRFAMILY"/>
</dbReference>
<dbReference type="Proteomes" id="UP000016566">
    <property type="component" value="Unassembled WGS sequence"/>
</dbReference>
<comment type="similarity">
    <text evidence="1">Belongs to the short-chain dehydrogenases/reductases (SDR) family.</text>
</comment>
<dbReference type="eggNOG" id="COG1028">
    <property type="taxonomic scope" value="Bacteria"/>
</dbReference>
<dbReference type="SUPFAM" id="SSF51735">
    <property type="entry name" value="NAD(P)-binding Rossmann-fold domains"/>
    <property type="match status" value="1"/>
</dbReference>
<dbReference type="FunFam" id="3.40.50.720:FF:000084">
    <property type="entry name" value="Short-chain dehydrogenase reductase"/>
    <property type="match status" value="1"/>
</dbReference>
<evidence type="ECO:0000313" key="3">
    <source>
        <dbReference type="Proteomes" id="UP000016566"/>
    </source>
</evidence>
<dbReference type="EMBL" id="BATB01000108">
    <property type="protein sequence ID" value="GAD57583.1"/>
    <property type="molecule type" value="Genomic_DNA"/>
</dbReference>
<dbReference type="Gene3D" id="3.40.50.720">
    <property type="entry name" value="NAD(P)-binding Rossmann-like Domain"/>
    <property type="match status" value="1"/>
</dbReference>
<sequence>MPHEAAPPGQSEGQMTDRLQGSIAIVTGAESGIGRAIATAFAREGADLVLAYLSDAKAADETARAVREAGRAAITVQCDHTRPDDVERLFSSAGDAFGPPDILVNSAGLDAPGDEVAEMDEETWEKMLKVDLFGPFLCCRAFIRARRAEGGGGRIVNISSVHEEIPRIGSAAYDAAKGGLRNLTRTLCLELAPDRIAVNNIAPGMILTAMNQEAMDDAEAREKQVRNIPWRRAGQPEEVAHLAVYLASPEADYVTGQTFTIDGGLSLNVGQGA</sequence>
<keyword evidence="3" id="KW-1185">Reference proteome</keyword>
<dbReference type="STRING" id="1337093.MBELCI_3635"/>
<organism evidence="2 3">
    <name type="scientific">Limimaricola cinnabarinus LL-001</name>
    <dbReference type="NCBI Taxonomy" id="1337093"/>
    <lineage>
        <taxon>Bacteria</taxon>
        <taxon>Pseudomonadati</taxon>
        <taxon>Pseudomonadota</taxon>
        <taxon>Alphaproteobacteria</taxon>
        <taxon>Rhodobacterales</taxon>
        <taxon>Paracoccaceae</taxon>
        <taxon>Limimaricola</taxon>
    </lineage>
</organism>
<evidence type="ECO:0000313" key="2">
    <source>
        <dbReference type="EMBL" id="GAD57583.1"/>
    </source>
</evidence>
<evidence type="ECO:0000256" key="1">
    <source>
        <dbReference type="ARBA" id="ARBA00006484"/>
    </source>
</evidence>
<proteinExistence type="inferred from homology"/>
<dbReference type="PANTHER" id="PTHR42760:SF132">
    <property type="entry name" value="SHORT-CHAIN DEHYDROGENASE_REDUCTASE FAMILY PROTEIN"/>
    <property type="match status" value="1"/>
</dbReference>
<name>U3AS69_9RHOB</name>
<dbReference type="InterPro" id="IPR036291">
    <property type="entry name" value="NAD(P)-bd_dom_sf"/>
</dbReference>
<protein>
    <submittedName>
        <fullName evidence="2">3-oxoacyl-[acyl-carrier protein] reductase</fullName>
    </submittedName>
</protein>
<dbReference type="InterPro" id="IPR002347">
    <property type="entry name" value="SDR_fam"/>
</dbReference>